<sequence>MHRAQGRHTSLAFSPTFSFALLAHMRKHHHCAATHTVIKALHQHTQRLGRSIPDDMRLSISFISPYGRTVVPGSDDSIPSLVHVQLVPYDDYCSYPVVGATASVFNFKKIETQQSPARDIISIAVLPPRLGAGLGWTWVGRSYAIGAVKFESRAHRTHHIGIPDFGYENQNLLPGLDKYSPALPTRSSSRSRES</sequence>
<dbReference type="Proteomes" id="UP000812287">
    <property type="component" value="Unassembled WGS sequence"/>
</dbReference>
<protein>
    <submittedName>
        <fullName evidence="1">Uncharacterized protein</fullName>
    </submittedName>
</protein>
<evidence type="ECO:0000313" key="2">
    <source>
        <dbReference type="Proteomes" id="UP000812287"/>
    </source>
</evidence>
<dbReference type="AlphaFoldDB" id="A0A9P7VHY7"/>
<organism evidence="1 2">
    <name type="scientific">Guyanagaster necrorhizus</name>
    <dbReference type="NCBI Taxonomy" id="856835"/>
    <lineage>
        <taxon>Eukaryota</taxon>
        <taxon>Fungi</taxon>
        <taxon>Dikarya</taxon>
        <taxon>Basidiomycota</taxon>
        <taxon>Agaricomycotina</taxon>
        <taxon>Agaricomycetes</taxon>
        <taxon>Agaricomycetidae</taxon>
        <taxon>Agaricales</taxon>
        <taxon>Marasmiineae</taxon>
        <taxon>Physalacriaceae</taxon>
        <taxon>Guyanagaster</taxon>
    </lineage>
</organism>
<accession>A0A9P7VHY7</accession>
<proteinExistence type="predicted"/>
<keyword evidence="2" id="KW-1185">Reference proteome</keyword>
<dbReference type="RefSeq" id="XP_043034539.1">
    <property type="nucleotide sequence ID" value="XM_043177875.1"/>
</dbReference>
<name>A0A9P7VHY7_9AGAR</name>
<dbReference type="GeneID" id="66100162"/>
<gene>
    <name evidence="1" type="ORF">BT62DRAFT_1012074</name>
</gene>
<reference evidence="1" key="1">
    <citation type="submission" date="2020-11" db="EMBL/GenBank/DDBJ databases">
        <title>Adaptations for nitrogen fixation in a non-lichenized fungal sporocarp promotes dispersal by wood-feeding termites.</title>
        <authorList>
            <consortium name="DOE Joint Genome Institute"/>
            <person name="Koch R.A."/>
            <person name="Yoon G."/>
            <person name="Arayal U."/>
            <person name="Lail K."/>
            <person name="Amirebrahimi M."/>
            <person name="Labutti K."/>
            <person name="Lipzen A."/>
            <person name="Riley R."/>
            <person name="Barry K."/>
            <person name="Henrissat B."/>
            <person name="Grigoriev I.V."/>
            <person name="Herr J.R."/>
            <person name="Aime M.C."/>
        </authorList>
    </citation>
    <scope>NUCLEOTIDE SEQUENCE</scope>
    <source>
        <strain evidence="1">MCA 3950</strain>
    </source>
</reference>
<comment type="caution">
    <text evidence="1">The sequence shown here is derived from an EMBL/GenBank/DDBJ whole genome shotgun (WGS) entry which is preliminary data.</text>
</comment>
<dbReference type="EMBL" id="MU250564">
    <property type="protein sequence ID" value="KAG7441039.1"/>
    <property type="molecule type" value="Genomic_DNA"/>
</dbReference>
<evidence type="ECO:0000313" key="1">
    <source>
        <dbReference type="EMBL" id="KAG7441039.1"/>
    </source>
</evidence>